<feature type="domain" description="C2H2-type" evidence="13">
    <location>
        <begin position="160"/>
        <end position="187"/>
    </location>
</feature>
<dbReference type="AlphaFoldDB" id="A0A423U6U1"/>
<dbReference type="OrthoDB" id="1405595at2759"/>
<evidence type="ECO:0000259" key="13">
    <source>
        <dbReference type="PROSITE" id="PS50157"/>
    </source>
</evidence>
<reference evidence="14 15" key="1">
    <citation type="submission" date="2018-04" db="EMBL/GenBank/DDBJ databases">
        <authorList>
            <person name="Zhang X."/>
            <person name="Yuan J."/>
            <person name="Li F."/>
            <person name="Xiang J."/>
        </authorList>
    </citation>
    <scope>NUCLEOTIDE SEQUENCE [LARGE SCALE GENOMIC DNA]</scope>
    <source>
        <tissue evidence="14">Muscle</tissue>
    </source>
</reference>
<comment type="subcellular location">
    <subcellularLocation>
        <location evidence="1">Nucleus</location>
    </subcellularLocation>
</comment>
<evidence type="ECO:0000256" key="8">
    <source>
        <dbReference type="ARBA" id="ARBA00023125"/>
    </source>
</evidence>
<keyword evidence="10" id="KW-0539">Nucleus</keyword>
<feature type="compositionally biased region" description="Low complexity" evidence="12">
    <location>
        <begin position="67"/>
        <end position="81"/>
    </location>
</feature>
<gene>
    <name evidence="14" type="ORF">C7M84_022369</name>
</gene>
<feature type="compositionally biased region" description="Pro residues" evidence="12">
    <location>
        <begin position="85"/>
        <end position="99"/>
    </location>
</feature>
<protein>
    <submittedName>
        <fullName evidence="14">B-cell lymphoma leukemia 11b</fullName>
    </submittedName>
</protein>
<dbReference type="GO" id="GO:0000981">
    <property type="term" value="F:DNA-binding transcription factor activity, RNA polymerase II-specific"/>
    <property type="evidence" value="ECO:0007669"/>
    <property type="project" value="TreeGrafter"/>
</dbReference>
<dbReference type="SMART" id="SM00355">
    <property type="entry name" value="ZnF_C2H2"/>
    <property type="match status" value="2"/>
</dbReference>
<feature type="region of interest" description="Disordered" evidence="12">
    <location>
        <begin position="67"/>
        <end position="129"/>
    </location>
</feature>
<dbReference type="Proteomes" id="UP000283509">
    <property type="component" value="Unassembled WGS sequence"/>
</dbReference>
<dbReference type="SUPFAM" id="SSF57667">
    <property type="entry name" value="beta-beta-alpha zinc fingers"/>
    <property type="match status" value="1"/>
</dbReference>
<dbReference type="Gene3D" id="3.30.160.60">
    <property type="entry name" value="Classic Zinc Finger"/>
    <property type="match status" value="2"/>
</dbReference>
<evidence type="ECO:0000256" key="3">
    <source>
        <dbReference type="ARBA" id="ARBA00022723"/>
    </source>
</evidence>
<keyword evidence="4" id="KW-0677">Repeat</keyword>
<keyword evidence="8" id="KW-0238">DNA-binding</keyword>
<dbReference type="InterPro" id="IPR036236">
    <property type="entry name" value="Znf_C2H2_sf"/>
</dbReference>
<evidence type="ECO:0000256" key="10">
    <source>
        <dbReference type="ARBA" id="ARBA00023242"/>
    </source>
</evidence>
<dbReference type="EMBL" id="QCYY01000539">
    <property type="protein sequence ID" value="ROT84438.1"/>
    <property type="molecule type" value="Genomic_DNA"/>
</dbReference>
<evidence type="ECO:0000256" key="4">
    <source>
        <dbReference type="ARBA" id="ARBA00022737"/>
    </source>
</evidence>
<keyword evidence="5 11" id="KW-0863">Zinc-finger</keyword>
<keyword evidence="15" id="KW-1185">Reference proteome</keyword>
<dbReference type="GO" id="GO:0008270">
    <property type="term" value="F:zinc ion binding"/>
    <property type="evidence" value="ECO:0007669"/>
    <property type="project" value="UniProtKB-KW"/>
</dbReference>
<feature type="region of interest" description="Disordered" evidence="12">
    <location>
        <begin position="1"/>
        <end position="53"/>
    </location>
</feature>
<dbReference type="InterPro" id="IPR051967">
    <property type="entry name" value="Krueppel_C2H2-ZF"/>
</dbReference>
<evidence type="ECO:0000256" key="2">
    <source>
        <dbReference type="ARBA" id="ARBA00006991"/>
    </source>
</evidence>
<evidence type="ECO:0000256" key="5">
    <source>
        <dbReference type="ARBA" id="ARBA00022771"/>
    </source>
</evidence>
<evidence type="ECO:0000256" key="7">
    <source>
        <dbReference type="ARBA" id="ARBA00023015"/>
    </source>
</evidence>
<evidence type="ECO:0000256" key="11">
    <source>
        <dbReference type="PROSITE-ProRule" id="PRU00042"/>
    </source>
</evidence>
<evidence type="ECO:0000313" key="15">
    <source>
        <dbReference type="Proteomes" id="UP000283509"/>
    </source>
</evidence>
<accession>A0A423U6U1</accession>
<dbReference type="GO" id="GO:0005634">
    <property type="term" value="C:nucleus"/>
    <property type="evidence" value="ECO:0007669"/>
    <property type="project" value="UniProtKB-SubCell"/>
</dbReference>
<keyword evidence="9" id="KW-0804">Transcription</keyword>
<evidence type="ECO:0000256" key="12">
    <source>
        <dbReference type="SAM" id="MobiDB-lite"/>
    </source>
</evidence>
<reference evidence="14 15" key="2">
    <citation type="submission" date="2019-01" db="EMBL/GenBank/DDBJ databases">
        <title>The decoding of complex shrimp genome reveals the adaptation for benthos swimmer, frequently molting mechanism and breeding impact on genome.</title>
        <authorList>
            <person name="Sun Y."/>
            <person name="Gao Y."/>
            <person name="Yu Y."/>
        </authorList>
    </citation>
    <scope>NUCLEOTIDE SEQUENCE [LARGE SCALE GENOMIC DNA]</scope>
    <source>
        <tissue evidence="14">Muscle</tissue>
    </source>
</reference>
<keyword evidence="6" id="KW-0862">Zinc</keyword>
<evidence type="ECO:0000313" key="14">
    <source>
        <dbReference type="EMBL" id="ROT84438.1"/>
    </source>
</evidence>
<dbReference type="PROSITE" id="PS50157">
    <property type="entry name" value="ZINC_FINGER_C2H2_2"/>
    <property type="match status" value="1"/>
</dbReference>
<evidence type="ECO:0000256" key="1">
    <source>
        <dbReference type="ARBA" id="ARBA00004123"/>
    </source>
</evidence>
<dbReference type="PANTHER" id="PTHR45925">
    <property type="entry name" value="ZINC FINGER PROTEIN"/>
    <property type="match status" value="1"/>
</dbReference>
<organism evidence="14 15">
    <name type="scientific">Penaeus vannamei</name>
    <name type="common">Whiteleg shrimp</name>
    <name type="synonym">Litopenaeus vannamei</name>
    <dbReference type="NCBI Taxonomy" id="6689"/>
    <lineage>
        <taxon>Eukaryota</taxon>
        <taxon>Metazoa</taxon>
        <taxon>Ecdysozoa</taxon>
        <taxon>Arthropoda</taxon>
        <taxon>Crustacea</taxon>
        <taxon>Multicrustacea</taxon>
        <taxon>Malacostraca</taxon>
        <taxon>Eumalacostraca</taxon>
        <taxon>Eucarida</taxon>
        <taxon>Decapoda</taxon>
        <taxon>Dendrobranchiata</taxon>
        <taxon>Penaeoidea</taxon>
        <taxon>Penaeidae</taxon>
        <taxon>Penaeus</taxon>
    </lineage>
</organism>
<comment type="caution">
    <text evidence="14">The sequence shown here is derived from an EMBL/GenBank/DDBJ whole genome shotgun (WGS) entry which is preliminary data.</text>
</comment>
<dbReference type="Pfam" id="PF00096">
    <property type="entry name" value="zf-C2H2"/>
    <property type="match status" value="1"/>
</dbReference>
<dbReference type="InterPro" id="IPR013087">
    <property type="entry name" value="Znf_C2H2_type"/>
</dbReference>
<dbReference type="PROSITE" id="PS00028">
    <property type="entry name" value="ZINC_FINGER_C2H2_1"/>
    <property type="match status" value="1"/>
</dbReference>
<evidence type="ECO:0000256" key="6">
    <source>
        <dbReference type="ARBA" id="ARBA00022833"/>
    </source>
</evidence>
<comment type="similarity">
    <text evidence="2">Belongs to the krueppel C2H2-type zinc-finger protein family.</text>
</comment>
<keyword evidence="7" id="KW-0805">Transcription regulation</keyword>
<evidence type="ECO:0000256" key="9">
    <source>
        <dbReference type="ARBA" id="ARBA00023163"/>
    </source>
</evidence>
<dbReference type="GO" id="GO:0000978">
    <property type="term" value="F:RNA polymerase II cis-regulatory region sequence-specific DNA binding"/>
    <property type="evidence" value="ECO:0007669"/>
    <property type="project" value="TreeGrafter"/>
</dbReference>
<proteinExistence type="inferred from homology"/>
<name>A0A423U6U1_PENVA</name>
<keyword evidence="3" id="KW-0479">Metal-binding</keyword>
<sequence length="220" mass="23367">MHCVSSRTYHRTQPRSVEAPTSGAEQKRPLMQPLAKPHGMTSAQERHRGAAPRPQARWFAGYGASWQASGTQSSTSSSSGALFTPPAPKASPSALPYPLPHGDSGALKGGVRSQEARVEGAPRAPPIGSKAVESRLAAAGPDLAGKGDAAVARAAKGGPLECPWCQKVLSKPSNLKVHIRRHTGEKPYHCLFCPYSAAQKVQVINHMNARHHQTSANSFF</sequence>